<reference evidence="1" key="2">
    <citation type="submission" date="2022-03" db="EMBL/GenBank/DDBJ databases">
        <title>Draft title - Genomic analysis of global carrot germplasm unveils the trajectory of domestication and the origin of high carotenoid orange carrot.</title>
        <authorList>
            <person name="Iorizzo M."/>
            <person name="Ellison S."/>
            <person name="Senalik D."/>
            <person name="Macko-Podgorni A."/>
            <person name="Grzebelus D."/>
            <person name="Bostan H."/>
            <person name="Rolling W."/>
            <person name="Curaba J."/>
            <person name="Simon P."/>
        </authorList>
    </citation>
    <scope>NUCLEOTIDE SEQUENCE</scope>
    <source>
        <tissue evidence="1">Leaf</tissue>
    </source>
</reference>
<dbReference type="Proteomes" id="UP000077755">
    <property type="component" value="Chromosome 6"/>
</dbReference>
<evidence type="ECO:0000313" key="1">
    <source>
        <dbReference type="EMBL" id="WOH03793.1"/>
    </source>
</evidence>
<dbReference type="EMBL" id="CP093348">
    <property type="protein sequence ID" value="WOH03793.1"/>
    <property type="molecule type" value="Genomic_DNA"/>
</dbReference>
<dbReference type="KEGG" id="dcr:108225706"/>
<sequence length="260" mass="30443">MSLFLIPPNNCDKIEKKMNDFWWGQGANSSGIRWMAWYKLCVSKYGGGVEVRNLRCFNTAMLAKQGWRILTEAHSLVSKLMRARYFPDTDLLNARLGVNPSYLWRSILSTQDAIKVACRRSIGDGTSTKVWKVPWLPCAGNGYVSTNLVPELQNINVQNLMDIDKTNTWDNDVLDDLFNDRDRQLIPRVPISFRRRCDAWFWLFNPKDQFAVRSMYKKLQGPHEMVLRSFWHQLWNLKIPVKLLVFYGLSARDVYQRCWP</sequence>
<proteinExistence type="predicted"/>
<keyword evidence="2" id="KW-1185">Reference proteome</keyword>
<organism evidence="1 2">
    <name type="scientific">Daucus carota subsp. sativus</name>
    <name type="common">Carrot</name>
    <dbReference type="NCBI Taxonomy" id="79200"/>
    <lineage>
        <taxon>Eukaryota</taxon>
        <taxon>Viridiplantae</taxon>
        <taxon>Streptophyta</taxon>
        <taxon>Embryophyta</taxon>
        <taxon>Tracheophyta</taxon>
        <taxon>Spermatophyta</taxon>
        <taxon>Magnoliopsida</taxon>
        <taxon>eudicotyledons</taxon>
        <taxon>Gunneridae</taxon>
        <taxon>Pentapetalae</taxon>
        <taxon>asterids</taxon>
        <taxon>campanulids</taxon>
        <taxon>Apiales</taxon>
        <taxon>Apiaceae</taxon>
        <taxon>Apioideae</taxon>
        <taxon>Scandiceae</taxon>
        <taxon>Daucinae</taxon>
        <taxon>Daucus</taxon>
        <taxon>Daucus sect. Daucus</taxon>
    </lineage>
</organism>
<gene>
    <name evidence="1" type="ORF">DCAR_0623193</name>
</gene>
<evidence type="ECO:0000313" key="2">
    <source>
        <dbReference type="Proteomes" id="UP000077755"/>
    </source>
</evidence>
<accession>A0AAF0X9M7</accession>
<dbReference type="PANTHER" id="PTHR33116:SF86">
    <property type="entry name" value="REVERSE TRANSCRIPTASE DOMAIN-CONTAINING PROTEIN"/>
    <property type="match status" value="1"/>
</dbReference>
<name>A0AAF0X9M7_DAUCS</name>
<dbReference type="PANTHER" id="PTHR33116">
    <property type="entry name" value="REVERSE TRANSCRIPTASE ZINC-BINDING DOMAIN-CONTAINING PROTEIN-RELATED-RELATED"/>
    <property type="match status" value="1"/>
</dbReference>
<protein>
    <recommendedName>
        <fullName evidence="3">Reverse transcriptase zinc-binding domain-containing protein</fullName>
    </recommendedName>
</protein>
<dbReference type="AlphaFoldDB" id="A0AAF0X9M7"/>
<reference evidence="1" key="1">
    <citation type="journal article" date="2016" name="Nat. Genet.">
        <title>A high-quality carrot genome assembly provides new insights into carotenoid accumulation and asterid genome evolution.</title>
        <authorList>
            <person name="Iorizzo M."/>
            <person name="Ellison S."/>
            <person name="Senalik D."/>
            <person name="Zeng P."/>
            <person name="Satapoomin P."/>
            <person name="Huang J."/>
            <person name="Bowman M."/>
            <person name="Iovene M."/>
            <person name="Sanseverino W."/>
            <person name="Cavagnaro P."/>
            <person name="Yildiz M."/>
            <person name="Macko-Podgorni A."/>
            <person name="Moranska E."/>
            <person name="Grzebelus E."/>
            <person name="Grzebelus D."/>
            <person name="Ashrafi H."/>
            <person name="Zheng Z."/>
            <person name="Cheng S."/>
            <person name="Spooner D."/>
            <person name="Van Deynze A."/>
            <person name="Simon P."/>
        </authorList>
    </citation>
    <scope>NUCLEOTIDE SEQUENCE</scope>
    <source>
        <tissue evidence="1">Leaf</tissue>
    </source>
</reference>
<evidence type="ECO:0008006" key="3">
    <source>
        <dbReference type="Google" id="ProtNLM"/>
    </source>
</evidence>